<dbReference type="InterPro" id="IPR036736">
    <property type="entry name" value="ACP-like_sf"/>
</dbReference>
<dbReference type="PROSITE" id="PS50075">
    <property type="entry name" value="CARRIER"/>
    <property type="match status" value="1"/>
</dbReference>
<dbReference type="AlphaFoldDB" id="A0A1F8BL26"/>
<dbReference type="Gene3D" id="1.10.1200.10">
    <property type="entry name" value="ACP-like"/>
    <property type="match status" value="1"/>
</dbReference>
<evidence type="ECO:0000313" key="2">
    <source>
        <dbReference type="EMBL" id="OGM64045.1"/>
    </source>
</evidence>
<dbReference type="SUPFAM" id="SSF47336">
    <property type="entry name" value="ACP-like"/>
    <property type="match status" value="1"/>
</dbReference>
<proteinExistence type="predicted"/>
<reference evidence="2 3" key="1">
    <citation type="journal article" date="2016" name="Nat. Commun.">
        <title>Thousands of microbial genomes shed light on interconnected biogeochemical processes in an aquifer system.</title>
        <authorList>
            <person name="Anantharaman K."/>
            <person name="Brown C.T."/>
            <person name="Hug L.A."/>
            <person name="Sharon I."/>
            <person name="Castelle C.J."/>
            <person name="Probst A.J."/>
            <person name="Thomas B.C."/>
            <person name="Singh A."/>
            <person name="Wilkins M.J."/>
            <person name="Karaoz U."/>
            <person name="Brodie E.L."/>
            <person name="Williams K.H."/>
            <person name="Hubbard S.S."/>
            <person name="Banfield J.F."/>
        </authorList>
    </citation>
    <scope>NUCLEOTIDE SEQUENCE [LARGE SCALE GENOMIC DNA]</scope>
</reference>
<evidence type="ECO:0000259" key="1">
    <source>
        <dbReference type="PROSITE" id="PS50075"/>
    </source>
</evidence>
<organism evidence="2 3">
    <name type="scientific">Candidatus Woesebacteria bacterium RIFCSPLOWO2_01_FULL_39_25</name>
    <dbReference type="NCBI Taxonomy" id="1802521"/>
    <lineage>
        <taxon>Bacteria</taxon>
        <taxon>Candidatus Woeseibacteriota</taxon>
    </lineage>
</organism>
<sequence length="84" mass="9153">MSIKGMLDNKNNAKIVLELLASHLGVEPDDVSEDDSLTTDLHMRVTDISDFLGSLEEKGIDVDEIDLAEIETVGELIEALGENL</sequence>
<evidence type="ECO:0000313" key="3">
    <source>
        <dbReference type="Proteomes" id="UP000176725"/>
    </source>
</evidence>
<accession>A0A1F8BL26</accession>
<dbReference type="Pfam" id="PF00550">
    <property type="entry name" value="PP-binding"/>
    <property type="match status" value="1"/>
</dbReference>
<comment type="caution">
    <text evidence="2">The sequence shown here is derived from an EMBL/GenBank/DDBJ whole genome shotgun (WGS) entry which is preliminary data.</text>
</comment>
<name>A0A1F8BL26_9BACT</name>
<protein>
    <recommendedName>
        <fullName evidence="1">Carrier domain-containing protein</fullName>
    </recommendedName>
</protein>
<gene>
    <name evidence="2" type="ORF">A2893_02855</name>
</gene>
<dbReference type="InterPro" id="IPR009081">
    <property type="entry name" value="PP-bd_ACP"/>
</dbReference>
<dbReference type="STRING" id="1802521.A2893_02855"/>
<dbReference type="Proteomes" id="UP000176725">
    <property type="component" value="Unassembled WGS sequence"/>
</dbReference>
<dbReference type="EMBL" id="MGHH01000013">
    <property type="protein sequence ID" value="OGM64045.1"/>
    <property type="molecule type" value="Genomic_DNA"/>
</dbReference>
<feature type="domain" description="Carrier" evidence="1">
    <location>
        <begin position="10"/>
        <end position="84"/>
    </location>
</feature>